<dbReference type="EMBL" id="JAMXLR010000051">
    <property type="protein sequence ID" value="MCO6045157.1"/>
    <property type="molecule type" value="Genomic_DNA"/>
</dbReference>
<evidence type="ECO:0000313" key="4">
    <source>
        <dbReference type="EMBL" id="MCO6045157.1"/>
    </source>
</evidence>
<evidence type="ECO:0000313" key="5">
    <source>
        <dbReference type="Proteomes" id="UP001155241"/>
    </source>
</evidence>
<dbReference type="Pfam" id="PF07583">
    <property type="entry name" value="PSCyt2"/>
    <property type="match status" value="1"/>
</dbReference>
<dbReference type="InterPro" id="IPR022655">
    <property type="entry name" value="DUF1553"/>
</dbReference>
<proteinExistence type="predicted"/>
<accession>A0A9X2FBP8</accession>
<sequence>MFRDFVALACAALVGSFADAAPNVQRVARQVDQLLAEELFDDSTDLAPPVDDATFLRRVWLDVVGDIPSPEHTTAFLLEPSPDKRNRVIRDLLASEQYGQNWARYWRDVILSRRIEDRAVIVSNPLVTMLTEELNRGTGWDEVAQKFITATGDVREDGATAILMAQDGVTEDSTAEFSRIFLGIQIQCAQCHDHPYDRWKREQFHELAAFFPRTAVRPVNSATKRSFQVIANNGRDVRRGNNNNLNRRGAAEHYMPDLDDPSAIGERMQPKFFLTGAQLPIGTRDAQRREAVAEWMTESPWFATAYVNRMWAELVGEGFYEPVDDMGPDRTPNGAKAVEYLSQEFAASGYDPKWLMRVILSTEAYGRECRPRRLPDEPAFTANVAQPLRGDQLFNSLLTTLELDEATIRSMVTGGGGRVYGGQTSPRDGFNVAFGFDPSAPRETITSSIPQSLAMMNQPQINRSLSAGSWRRPTSLGKLIASVEDDDMLTSELFLRTLCREPTDEELEQVHTYAKSVDNRTETYEDLLWSLINSTEYAYRK</sequence>
<feature type="domain" description="DUF1549" evidence="2">
    <location>
        <begin position="30"/>
        <end position="214"/>
    </location>
</feature>
<name>A0A9X2FBP8_9BACT</name>
<feature type="signal peptide" evidence="1">
    <location>
        <begin position="1"/>
        <end position="20"/>
    </location>
</feature>
<dbReference type="PANTHER" id="PTHR35889:SF3">
    <property type="entry name" value="F-BOX DOMAIN-CONTAINING PROTEIN"/>
    <property type="match status" value="1"/>
</dbReference>
<dbReference type="Proteomes" id="UP001155241">
    <property type="component" value="Unassembled WGS sequence"/>
</dbReference>
<dbReference type="AlphaFoldDB" id="A0A9X2FBP8"/>
<keyword evidence="1" id="KW-0732">Signal</keyword>
<keyword evidence="5" id="KW-1185">Reference proteome</keyword>
<feature type="domain" description="DUF1553" evidence="3">
    <location>
        <begin position="288"/>
        <end position="399"/>
    </location>
</feature>
<gene>
    <name evidence="4" type="ORF">NG895_14695</name>
</gene>
<feature type="chain" id="PRO_5040927267" evidence="1">
    <location>
        <begin position="21"/>
        <end position="541"/>
    </location>
</feature>
<reference evidence="4" key="1">
    <citation type="submission" date="2022-06" db="EMBL/GenBank/DDBJ databases">
        <title>Aeoliella straminimaris, a novel planctomycete from sediments.</title>
        <authorList>
            <person name="Vitorino I.R."/>
            <person name="Lage O.M."/>
        </authorList>
    </citation>
    <scope>NUCLEOTIDE SEQUENCE</scope>
    <source>
        <strain evidence="4">ICT_H6.2</strain>
    </source>
</reference>
<organism evidence="4 5">
    <name type="scientific">Aeoliella straminimaris</name>
    <dbReference type="NCBI Taxonomy" id="2954799"/>
    <lineage>
        <taxon>Bacteria</taxon>
        <taxon>Pseudomonadati</taxon>
        <taxon>Planctomycetota</taxon>
        <taxon>Planctomycetia</taxon>
        <taxon>Pirellulales</taxon>
        <taxon>Lacipirellulaceae</taxon>
        <taxon>Aeoliella</taxon>
    </lineage>
</organism>
<comment type="caution">
    <text evidence="4">The sequence shown here is derived from an EMBL/GenBank/DDBJ whole genome shotgun (WGS) entry which is preliminary data.</text>
</comment>
<dbReference type="Pfam" id="PF07587">
    <property type="entry name" value="PSD1"/>
    <property type="match status" value="1"/>
</dbReference>
<dbReference type="InterPro" id="IPR011444">
    <property type="entry name" value="DUF1549"/>
</dbReference>
<dbReference type="RefSeq" id="WP_252853267.1">
    <property type="nucleotide sequence ID" value="NZ_JAMXLR010000051.1"/>
</dbReference>
<protein>
    <submittedName>
        <fullName evidence="4">DUF1549 domain-containing protein</fullName>
    </submittedName>
</protein>
<evidence type="ECO:0000256" key="1">
    <source>
        <dbReference type="SAM" id="SignalP"/>
    </source>
</evidence>
<evidence type="ECO:0000259" key="3">
    <source>
        <dbReference type="Pfam" id="PF07587"/>
    </source>
</evidence>
<evidence type="ECO:0000259" key="2">
    <source>
        <dbReference type="Pfam" id="PF07583"/>
    </source>
</evidence>
<dbReference type="PANTHER" id="PTHR35889">
    <property type="entry name" value="CYCLOINULO-OLIGOSACCHARIDE FRUCTANOTRANSFERASE-RELATED"/>
    <property type="match status" value="1"/>
</dbReference>